<dbReference type="InterPro" id="IPR015267">
    <property type="entry name" value="PPP4R2"/>
</dbReference>
<evidence type="ECO:0000313" key="3">
    <source>
        <dbReference type="EMBL" id="KAK0624654.1"/>
    </source>
</evidence>
<accession>A0AA39WZS4</accession>
<dbReference type="GO" id="GO:0030289">
    <property type="term" value="C:protein phosphatase 4 complex"/>
    <property type="evidence" value="ECO:0007669"/>
    <property type="project" value="InterPro"/>
</dbReference>
<dbReference type="GO" id="GO:0005634">
    <property type="term" value="C:nucleus"/>
    <property type="evidence" value="ECO:0007669"/>
    <property type="project" value="TreeGrafter"/>
</dbReference>
<comment type="caution">
    <text evidence="3">The sequence shown here is derived from an EMBL/GenBank/DDBJ whole genome shotgun (WGS) entry which is preliminary data.</text>
</comment>
<feature type="region of interest" description="Disordered" evidence="2">
    <location>
        <begin position="369"/>
        <end position="634"/>
    </location>
</feature>
<comment type="similarity">
    <text evidence="1">Belongs to the PPP4R2 family.</text>
</comment>
<dbReference type="PANTHER" id="PTHR16487:SF0">
    <property type="entry name" value="PROTEIN PHOSPHATASE 4 REGULATORY SUBUNIT 2-RELATED"/>
    <property type="match status" value="1"/>
</dbReference>
<feature type="compositionally biased region" description="Polar residues" evidence="2">
    <location>
        <begin position="80"/>
        <end position="89"/>
    </location>
</feature>
<evidence type="ECO:0000256" key="1">
    <source>
        <dbReference type="ARBA" id="ARBA00009207"/>
    </source>
</evidence>
<dbReference type="PANTHER" id="PTHR16487">
    <property type="entry name" value="PPP4R2-RELATED PROTEIN"/>
    <property type="match status" value="1"/>
</dbReference>
<reference evidence="3" key="1">
    <citation type="submission" date="2023-06" db="EMBL/GenBank/DDBJ databases">
        <title>Genome-scale phylogeny and comparative genomics of the fungal order Sordariales.</title>
        <authorList>
            <consortium name="Lawrence Berkeley National Laboratory"/>
            <person name="Hensen N."/>
            <person name="Bonometti L."/>
            <person name="Westerberg I."/>
            <person name="Brannstrom I.O."/>
            <person name="Guillou S."/>
            <person name="Cros-Aarteil S."/>
            <person name="Calhoun S."/>
            <person name="Haridas S."/>
            <person name="Kuo A."/>
            <person name="Mondo S."/>
            <person name="Pangilinan J."/>
            <person name="Riley R."/>
            <person name="LaButti K."/>
            <person name="Andreopoulos B."/>
            <person name="Lipzen A."/>
            <person name="Chen C."/>
            <person name="Yanf M."/>
            <person name="Daum C."/>
            <person name="Ng V."/>
            <person name="Clum A."/>
            <person name="Steindorff A."/>
            <person name="Ohm R."/>
            <person name="Martin F."/>
            <person name="Silar P."/>
            <person name="Natvig D."/>
            <person name="Lalanne C."/>
            <person name="Gautier V."/>
            <person name="Ament-velasquez S.L."/>
            <person name="Kruys A."/>
            <person name="Hutchinson M.I."/>
            <person name="Powell A.J."/>
            <person name="Barry K."/>
            <person name="Miller A.N."/>
            <person name="Grigoriev I.V."/>
            <person name="Debuchy R."/>
            <person name="Gladieux P."/>
            <person name="Thoren M.H."/>
            <person name="Johannesson H."/>
        </authorList>
    </citation>
    <scope>NUCLEOTIDE SEQUENCE</scope>
    <source>
        <strain evidence="3">SMH3391-2</strain>
    </source>
</reference>
<organism evidence="3 4">
    <name type="scientific">Bombardia bombarda</name>
    <dbReference type="NCBI Taxonomy" id="252184"/>
    <lineage>
        <taxon>Eukaryota</taxon>
        <taxon>Fungi</taxon>
        <taxon>Dikarya</taxon>
        <taxon>Ascomycota</taxon>
        <taxon>Pezizomycotina</taxon>
        <taxon>Sordariomycetes</taxon>
        <taxon>Sordariomycetidae</taxon>
        <taxon>Sordariales</taxon>
        <taxon>Lasiosphaeriaceae</taxon>
        <taxon>Bombardia</taxon>
    </lineage>
</organism>
<dbReference type="EMBL" id="JAULSR010000003">
    <property type="protein sequence ID" value="KAK0624654.1"/>
    <property type="molecule type" value="Genomic_DNA"/>
</dbReference>
<feature type="compositionally biased region" description="Low complexity" evidence="2">
    <location>
        <begin position="257"/>
        <end position="297"/>
    </location>
</feature>
<feature type="compositionally biased region" description="Low complexity" evidence="2">
    <location>
        <begin position="531"/>
        <end position="541"/>
    </location>
</feature>
<dbReference type="GO" id="GO:0005737">
    <property type="term" value="C:cytoplasm"/>
    <property type="evidence" value="ECO:0007669"/>
    <property type="project" value="TreeGrafter"/>
</dbReference>
<evidence type="ECO:0000256" key="2">
    <source>
        <dbReference type="SAM" id="MobiDB-lite"/>
    </source>
</evidence>
<sequence>MTEMEIEQDDDMLNRVAQDGSMDYSLWPTLLPVVVARIEKIAHTEFPIPHIPPPQPPVRHVSPRFIAPLPASDPIEAPDSSDTVLSSQEINKENASPPSSPTLSSAKPRAPQQQQPEPEPLAPGALPIPVAALLGEITAILTLNFPDYPPHTIQRLAELVLRPRQHYRSLVAYLHALDRIVHVTSGANIYPLPPAIPDKAAMTALANGVAGGAGGPGALTINTAAANNIGSDEALGGALLTPIPWLARRANGGGSDSGTSDAGSSSPLSATSGGISSGSGASQNVQMQQQQQQQQRQVGTGGRKLEAQVRTESTETIEGPNGMGSIETVSISVNGYPSMGTGASLTQRGVTQGELLRQEQRAGVVPLSQITRQQQQSGQGSSSSSGAAASSATADEDAPMAETEMYDINGNDNADDDGGELPHARGPEEIGAADMGPQSITTSYMKGPSGVVDMQGIDVEAAVGRRMEPISPSPEQKTSSSSSPEALIPRSPKREAVDEIETAVSKKRIKEDDSAASSVEEMVVEEKEQEAVGAGSAAAGTDADELKRDAEGDVVIRDPSPPIEAQVDTTETSQPAADAADGSTTTDADGGPGPAVETAEQSTGDDTTNKTSNTSGETPTVAADFDPARDTSDI</sequence>
<feature type="region of interest" description="Disordered" evidence="2">
    <location>
        <begin position="250"/>
        <end position="328"/>
    </location>
</feature>
<feature type="compositionally biased region" description="Basic and acidic residues" evidence="2">
    <location>
        <begin position="303"/>
        <end position="313"/>
    </location>
</feature>
<feature type="compositionally biased region" description="Low complexity" evidence="2">
    <location>
        <begin position="473"/>
        <end position="484"/>
    </location>
</feature>
<proteinExistence type="inferred from homology"/>
<feature type="compositionally biased region" description="Low complexity" evidence="2">
    <location>
        <begin position="575"/>
        <end position="589"/>
    </location>
</feature>
<feature type="region of interest" description="Disordered" evidence="2">
    <location>
        <begin position="46"/>
        <end position="124"/>
    </location>
</feature>
<gene>
    <name evidence="3" type="ORF">B0T17DRAFT_530724</name>
</gene>
<protein>
    <submittedName>
        <fullName evidence="3">Uncharacterized protein</fullName>
    </submittedName>
</protein>
<dbReference type="Proteomes" id="UP001174934">
    <property type="component" value="Unassembled WGS sequence"/>
</dbReference>
<dbReference type="AlphaFoldDB" id="A0AA39WZS4"/>
<evidence type="ECO:0000313" key="4">
    <source>
        <dbReference type="Proteomes" id="UP001174934"/>
    </source>
</evidence>
<feature type="compositionally biased region" description="Basic and acidic residues" evidence="2">
    <location>
        <begin position="544"/>
        <end position="556"/>
    </location>
</feature>
<feature type="compositionally biased region" description="Polar residues" evidence="2">
    <location>
        <begin position="599"/>
        <end position="618"/>
    </location>
</feature>
<dbReference type="GO" id="GO:0019888">
    <property type="term" value="F:protein phosphatase regulator activity"/>
    <property type="evidence" value="ECO:0007669"/>
    <property type="project" value="InterPro"/>
</dbReference>
<name>A0AA39WZS4_9PEZI</name>
<keyword evidence="4" id="KW-1185">Reference proteome</keyword>
<feature type="compositionally biased region" description="Low complexity" evidence="2">
    <location>
        <begin position="101"/>
        <end position="124"/>
    </location>
</feature>
<feature type="compositionally biased region" description="Low complexity" evidence="2">
    <location>
        <begin position="373"/>
        <end position="392"/>
    </location>
</feature>